<keyword evidence="2" id="KW-0812">Transmembrane</keyword>
<keyword evidence="2" id="KW-1133">Transmembrane helix</keyword>
<name>A0ABZ1Z378_9NOCA</name>
<proteinExistence type="predicted"/>
<feature type="compositionally biased region" description="Pro residues" evidence="1">
    <location>
        <begin position="101"/>
        <end position="110"/>
    </location>
</feature>
<protein>
    <recommendedName>
        <fullName evidence="5">UsfY protein</fullName>
    </recommendedName>
</protein>
<dbReference type="EMBL" id="CP109441">
    <property type="protein sequence ID" value="WUV48895.1"/>
    <property type="molecule type" value="Genomic_DNA"/>
</dbReference>
<feature type="region of interest" description="Disordered" evidence="1">
    <location>
        <begin position="88"/>
        <end position="110"/>
    </location>
</feature>
<evidence type="ECO:0000313" key="3">
    <source>
        <dbReference type="EMBL" id="WUV48895.1"/>
    </source>
</evidence>
<organism evidence="3 4">
    <name type="scientific">Nocardia vinacea</name>
    <dbReference type="NCBI Taxonomy" id="96468"/>
    <lineage>
        <taxon>Bacteria</taxon>
        <taxon>Bacillati</taxon>
        <taxon>Actinomycetota</taxon>
        <taxon>Actinomycetes</taxon>
        <taxon>Mycobacteriales</taxon>
        <taxon>Nocardiaceae</taxon>
        <taxon>Nocardia</taxon>
    </lineage>
</organism>
<feature type="region of interest" description="Disordered" evidence="1">
    <location>
        <begin position="1"/>
        <end position="20"/>
    </location>
</feature>
<accession>A0ABZ1Z378</accession>
<evidence type="ECO:0000256" key="2">
    <source>
        <dbReference type="SAM" id="Phobius"/>
    </source>
</evidence>
<reference evidence="3" key="1">
    <citation type="submission" date="2022-10" db="EMBL/GenBank/DDBJ databases">
        <title>The complete genomes of actinobacterial strains from the NBC collection.</title>
        <authorList>
            <person name="Joergensen T.S."/>
            <person name="Alvarez Arevalo M."/>
            <person name="Sterndorff E.B."/>
            <person name="Faurdal D."/>
            <person name="Vuksanovic O."/>
            <person name="Mourched A.-S."/>
            <person name="Charusanti P."/>
            <person name="Shaw S."/>
            <person name="Blin K."/>
            <person name="Weber T."/>
        </authorList>
    </citation>
    <scope>NUCLEOTIDE SEQUENCE</scope>
    <source>
        <strain evidence="3">NBC_01482</strain>
    </source>
</reference>
<feature type="transmembrane region" description="Helical" evidence="2">
    <location>
        <begin position="64"/>
        <end position="84"/>
    </location>
</feature>
<sequence>MTAEGPWEIPPLDDAPDIARATEPKPGITLADARNWPGFVLLIIGGLVAIVAAVIGAVGFPGTAFIFALVAVVASLTGITLVLFERRGRRPQPRASEEPAPWQPTVPPGA</sequence>
<keyword evidence="2" id="KW-0472">Membrane</keyword>
<evidence type="ECO:0008006" key="5">
    <source>
        <dbReference type="Google" id="ProtNLM"/>
    </source>
</evidence>
<keyword evidence="4" id="KW-1185">Reference proteome</keyword>
<evidence type="ECO:0000256" key="1">
    <source>
        <dbReference type="SAM" id="MobiDB-lite"/>
    </source>
</evidence>
<dbReference type="Proteomes" id="UP001432062">
    <property type="component" value="Chromosome"/>
</dbReference>
<evidence type="ECO:0000313" key="4">
    <source>
        <dbReference type="Proteomes" id="UP001432062"/>
    </source>
</evidence>
<dbReference type="RefSeq" id="WP_329413333.1">
    <property type="nucleotide sequence ID" value="NZ_CP109441.1"/>
</dbReference>
<feature type="transmembrane region" description="Helical" evidence="2">
    <location>
        <begin position="39"/>
        <end position="58"/>
    </location>
</feature>
<gene>
    <name evidence="3" type="ORF">OG563_12280</name>
</gene>